<dbReference type="CDD" id="cd04301">
    <property type="entry name" value="NAT_SF"/>
    <property type="match status" value="1"/>
</dbReference>
<dbReference type="InterPro" id="IPR052829">
    <property type="entry name" value="N-acetyltransferase_domain"/>
</dbReference>
<protein>
    <submittedName>
        <fullName evidence="2">Spermine/spermidine acetyltransferase</fullName>
        <ecNumber evidence="2">2.3.1.57</ecNumber>
    </submittedName>
</protein>
<keyword evidence="3" id="KW-1185">Reference proteome</keyword>
<dbReference type="PANTHER" id="PTHR43259">
    <property type="entry name" value="SPT10P"/>
    <property type="match status" value="1"/>
</dbReference>
<dbReference type="InterPro" id="IPR016181">
    <property type="entry name" value="Acyl_CoA_acyltransferase"/>
</dbReference>
<organism evidence="2 3">
    <name type="scientific">Sedimentisphaera cyanobacteriorum</name>
    <dbReference type="NCBI Taxonomy" id="1940790"/>
    <lineage>
        <taxon>Bacteria</taxon>
        <taxon>Pseudomonadati</taxon>
        <taxon>Planctomycetota</taxon>
        <taxon>Phycisphaerae</taxon>
        <taxon>Sedimentisphaerales</taxon>
        <taxon>Sedimentisphaeraceae</taxon>
        <taxon>Sedimentisphaera</taxon>
    </lineage>
</organism>
<dbReference type="STRING" id="1940790.L21SP3_01882"/>
<reference evidence="3" key="1">
    <citation type="submission" date="2017-02" db="EMBL/GenBank/DDBJ databases">
        <title>Comparative genomics and description of representatives of a novel lineage of planctomycetes thriving in anoxic sediments.</title>
        <authorList>
            <person name="Spring S."/>
            <person name="Bunk B."/>
            <person name="Sproer C."/>
            <person name="Klenk H.-P."/>
        </authorList>
    </citation>
    <scope>NUCLEOTIDE SEQUENCE [LARGE SCALE GENOMIC DNA]</scope>
    <source>
        <strain evidence="3">L21-RPul-D3</strain>
    </source>
</reference>
<dbReference type="PANTHER" id="PTHR43259:SF1">
    <property type="entry name" value="N-ACETYLTRANSFERASE DOMAIN-CONTAINING PROTEIN"/>
    <property type="match status" value="1"/>
</dbReference>
<dbReference type="EMBL" id="CP019633">
    <property type="protein sequence ID" value="AQQ10058.1"/>
    <property type="molecule type" value="Genomic_DNA"/>
</dbReference>
<dbReference type="OrthoDB" id="9773249at2"/>
<dbReference type="Pfam" id="PF00583">
    <property type="entry name" value="Acetyltransf_1"/>
    <property type="match status" value="1"/>
</dbReference>
<keyword evidence="2" id="KW-0808">Transferase</keyword>
<evidence type="ECO:0000313" key="3">
    <source>
        <dbReference type="Proteomes" id="UP000188273"/>
    </source>
</evidence>
<evidence type="ECO:0000259" key="1">
    <source>
        <dbReference type="PROSITE" id="PS51186"/>
    </source>
</evidence>
<dbReference type="KEGG" id="pbu:L21SP3_01882"/>
<dbReference type="AlphaFoldDB" id="A0A1Q2HRG8"/>
<name>A0A1Q2HRG8_9BACT</name>
<dbReference type="EC" id="2.3.1.57" evidence="2"/>
<sequence length="170" mass="19317">MAEFIKVQGEELIRRASKLAFDIWREHYIPIVGEGQVEYMLDKFQSERAISGSIADGCDYYLTEADGQDAGYFALKIEPDGKAFLSKFYVAKGFRGQGLGRKSFEFVKRLAQKRQAEEIYLTVNKNNSDSIGIYEKLGFENRGSIVMDIGGGYKMDDYKMVFDLTVPSNR</sequence>
<proteinExistence type="predicted"/>
<accession>A0A1Q2HRG8</accession>
<evidence type="ECO:0000313" key="2">
    <source>
        <dbReference type="EMBL" id="AQQ10058.1"/>
    </source>
</evidence>
<dbReference type="GO" id="GO:0004145">
    <property type="term" value="F:diamine N-acetyltransferase activity"/>
    <property type="evidence" value="ECO:0007669"/>
    <property type="project" value="UniProtKB-EC"/>
</dbReference>
<dbReference type="SUPFAM" id="SSF55729">
    <property type="entry name" value="Acyl-CoA N-acyltransferases (Nat)"/>
    <property type="match status" value="1"/>
</dbReference>
<gene>
    <name evidence="2" type="primary">bltD</name>
    <name evidence="2" type="ORF">L21SP3_01882</name>
</gene>
<dbReference type="InterPro" id="IPR000182">
    <property type="entry name" value="GNAT_dom"/>
</dbReference>
<feature type="domain" description="N-acetyltransferase" evidence="1">
    <location>
        <begin position="11"/>
        <end position="165"/>
    </location>
</feature>
<dbReference type="RefSeq" id="WP_077540934.1">
    <property type="nucleotide sequence ID" value="NZ_CP019633.1"/>
</dbReference>
<dbReference type="PROSITE" id="PS51186">
    <property type="entry name" value="GNAT"/>
    <property type="match status" value="1"/>
</dbReference>
<dbReference type="Gene3D" id="3.40.630.30">
    <property type="match status" value="1"/>
</dbReference>
<keyword evidence="2" id="KW-0012">Acyltransferase</keyword>
<dbReference type="Proteomes" id="UP000188273">
    <property type="component" value="Chromosome"/>
</dbReference>